<dbReference type="OrthoDB" id="2607182at2"/>
<dbReference type="KEGG" id="jeo:JMA_17630"/>
<keyword evidence="2" id="KW-1185">Reference proteome</keyword>
<dbReference type="AlphaFoldDB" id="A0A0B5ALC5"/>
<sequence>MEHHLQAYFKNESDAETALAKLQRCPIRDARIDSIPDTDSNPFLLPALSFTTNSSPNTGIITDRDVISQADSSDTFHYLLEFYVKEEDRKEAVSILSKTDAHLDKEAYEKINKN</sequence>
<name>A0A0B5ALC5_9BACL</name>
<organism evidence="1 2">
    <name type="scientific">Jeotgalibacillus malaysiensis</name>
    <dbReference type="NCBI Taxonomy" id="1508404"/>
    <lineage>
        <taxon>Bacteria</taxon>
        <taxon>Bacillati</taxon>
        <taxon>Bacillota</taxon>
        <taxon>Bacilli</taxon>
        <taxon>Bacillales</taxon>
        <taxon>Caryophanaceae</taxon>
        <taxon>Jeotgalibacillus</taxon>
    </lineage>
</organism>
<accession>A0A0B5ALC5</accession>
<dbReference type="BioCyc" id="JESP1508404:G14D9-11018-MONOMER"/>
<evidence type="ECO:0000313" key="2">
    <source>
        <dbReference type="Proteomes" id="UP000031449"/>
    </source>
</evidence>
<evidence type="ECO:0000313" key="1">
    <source>
        <dbReference type="EMBL" id="AJD91080.1"/>
    </source>
</evidence>
<protein>
    <submittedName>
        <fullName evidence="1">Uncharacterized protein</fullName>
    </submittedName>
</protein>
<proteinExistence type="predicted"/>
<reference evidence="1 2" key="1">
    <citation type="submission" date="2014-08" db="EMBL/GenBank/DDBJ databases">
        <title>Complete genome of a marine bacteria Jeotgalibacillus malaysiensis.</title>
        <authorList>
            <person name="Yaakop A.S."/>
            <person name="Chan K.-G."/>
            <person name="Goh K.M."/>
        </authorList>
    </citation>
    <scope>NUCLEOTIDE SEQUENCE [LARGE SCALE GENOMIC DNA]</scope>
    <source>
        <strain evidence="1 2">D5</strain>
    </source>
</reference>
<dbReference type="HOGENOM" id="CLU_2117710_0_0_9"/>
<dbReference type="EMBL" id="CP009416">
    <property type="protein sequence ID" value="AJD91080.1"/>
    <property type="molecule type" value="Genomic_DNA"/>
</dbReference>
<gene>
    <name evidence="1" type="ORF">JMA_17630</name>
</gene>
<dbReference type="STRING" id="1508404.JMA_17630"/>
<dbReference type="Proteomes" id="UP000031449">
    <property type="component" value="Chromosome"/>
</dbReference>